<accession>A0A8J4M393</accession>
<sequence length="340" mass="39939">MKKILPVGHPLVMTYKNYGIPLAIMANAPESRIWIINRFLQLYTRSEINNDYHWLQFYLIHDSLTDNYSHNPWLKIQKFDLSWLTDDQSAAAFIRARIDDGCYIELNGDQYYLSHTFAYEKRHRFSNLLIHGYDHEEQVYHVLDFTFTTTRQFQSMTIPYSNLVLHIEGMPTKPLKIIQLCEDAAAELNVSLIHQLLGDYLHSRSTPARLEMLPKSNDKAVYGLGVYAKFEEYLHALIAHTSYASILPFQLLYEHKRCVKELVHYLHQTNRFQNRAAGDNMTKDAESLLNTTLAFRNAKLKFLRRQDKAIFNEMLNMIPQMKERDKQLCEAILSELRQET</sequence>
<organism evidence="1 2">
    <name type="scientific">Xylanibacillus composti</name>
    <dbReference type="NCBI Taxonomy" id="1572762"/>
    <lineage>
        <taxon>Bacteria</taxon>
        <taxon>Bacillati</taxon>
        <taxon>Bacillota</taxon>
        <taxon>Bacilli</taxon>
        <taxon>Bacillales</taxon>
        <taxon>Paenibacillaceae</taxon>
        <taxon>Xylanibacillus</taxon>
    </lineage>
</organism>
<dbReference type="EMBL" id="BOVK01000055">
    <property type="protein sequence ID" value="GIQ70665.1"/>
    <property type="molecule type" value="Genomic_DNA"/>
</dbReference>
<proteinExistence type="predicted"/>
<comment type="caution">
    <text evidence="1">The sequence shown here is derived from an EMBL/GenBank/DDBJ whole genome shotgun (WGS) entry which is preliminary data.</text>
</comment>
<evidence type="ECO:0000313" key="2">
    <source>
        <dbReference type="Proteomes" id="UP000677918"/>
    </source>
</evidence>
<dbReference type="Proteomes" id="UP000677918">
    <property type="component" value="Unassembled WGS sequence"/>
</dbReference>
<dbReference type="AlphaFoldDB" id="A0A8J4M393"/>
<protein>
    <submittedName>
        <fullName evidence="1">Uncharacterized protein</fullName>
    </submittedName>
</protein>
<gene>
    <name evidence="1" type="ORF">XYCOK13_34890</name>
</gene>
<reference evidence="1" key="1">
    <citation type="submission" date="2021-04" db="EMBL/GenBank/DDBJ databases">
        <title>Draft genome sequence of Xylanibacillus composti strain K13.</title>
        <authorList>
            <person name="Uke A."/>
            <person name="Chhe C."/>
            <person name="Baramee S."/>
            <person name="Kosugi A."/>
        </authorList>
    </citation>
    <scope>NUCLEOTIDE SEQUENCE</scope>
    <source>
        <strain evidence="1">K13</strain>
    </source>
</reference>
<keyword evidence="2" id="KW-1185">Reference proteome</keyword>
<name>A0A8J4M393_9BACL</name>
<dbReference type="RefSeq" id="WP_213413483.1">
    <property type="nucleotide sequence ID" value="NZ_BOVK01000055.1"/>
</dbReference>
<evidence type="ECO:0000313" key="1">
    <source>
        <dbReference type="EMBL" id="GIQ70665.1"/>
    </source>
</evidence>